<keyword evidence="3" id="KW-0282">Flagellum</keyword>
<dbReference type="AlphaFoldDB" id="L0K8K4"/>
<evidence type="ECO:0000256" key="1">
    <source>
        <dbReference type="SAM" id="Coils"/>
    </source>
</evidence>
<gene>
    <name evidence="3" type="ordered locus">Halha_0899</name>
</gene>
<dbReference type="Gene3D" id="3.30.750.140">
    <property type="match status" value="1"/>
</dbReference>
<accession>L0K8K4</accession>
<dbReference type="EMBL" id="CP003359">
    <property type="protein sequence ID" value="AGB40865.1"/>
    <property type="molecule type" value="Genomic_DNA"/>
</dbReference>
<feature type="domain" description="Flagellar hook-length control protein-like C-terminal" evidence="2">
    <location>
        <begin position="254"/>
        <end position="331"/>
    </location>
</feature>
<feature type="coiled-coil region" evidence="1">
    <location>
        <begin position="293"/>
        <end position="320"/>
    </location>
</feature>
<organism evidence="3 4">
    <name type="scientific">Halobacteroides halobius (strain ATCC 35273 / DSM 5150 / MD-1)</name>
    <dbReference type="NCBI Taxonomy" id="748449"/>
    <lineage>
        <taxon>Bacteria</taxon>
        <taxon>Bacillati</taxon>
        <taxon>Bacillota</taxon>
        <taxon>Clostridia</taxon>
        <taxon>Halanaerobiales</taxon>
        <taxon>Halobacteroidaceae</taxon>
        <taxon>Halobacteroides</taxon>
    </lineage>
</organism>
<dbReference type="KEGG" id="hhl:Halha_0899"/>
<dbReference type="Proteomes" id="UP000010880">
    <property type="component" value="Chromosome"/>
</dbReference>
<reference evidence="4" key="1">
    <citation type="submission" date="2012-02" db="EMBL/GenBank/DDBJ databases">
        <title>The complete genome of Halobacteroides halobius DSM 5150.</title>
        <authorList>
            <person name="Lucas S."/>
            <person name="Copeland A."/>
            <person name="Lapidus A."/>
            <person name="Glavina del Rio T."/>
            <person name="Dalin E."/>
            <person name="Tice H."/>
            <person name="Bruce D."/>
            <person name="Goodwin L."/>
            <person name="Pitluck S."/>
            <person name="Peters L."/>
            <person name="Mikhailova N."/>
            <person name="Gu W."/>
            <person name="Kyrpides N."/>
            <person name="Mavromatis K."/>
            <person name="Ivanova N."/>
            <person name="Brettin T."/>
            <person name="Detter J.C."/>
            <person name="Han C."/>
            <person name="Larimer F."/>
            <person name="Land M."/>
            <person name="Hauser L."/>
            <person name="Markowitz V."/>
            <person name="Cheng J.-F."/>
            <person name="Hugenholtz P."/>
            <person name="Woyke T."/>
            <person name="Wu D."/>
            <person name="Tindall B."/>
            <person name="Pomrenke H."/>
            <person name="Brambilla E."/>
            <person name="Klenk H.-P."/>
            <person name="Eisen J.A."/>
        </authorList>
    </citation>
    <scope>NUCLEOTIDE SEQUENCE [LARGE SCALE GENOMIC DNA]</scope>
    <source>
        <strain evidence="4">ATCC 35273 / DSM 5150 / MD-1</strain>
    </source>
</reference>
<name>L0K8K4_HALHC</name>
<sequence>MKINKLSTLKQYNPDSDKMSNSIPKNINKFNYKRLNITTLLHNLSLNTTEYNKSIAKELLKDNLPFNKQTFAMINNFLQKTQNSLPATTKDKIKIAILLKKLNLPLNSKFFKLFKEYPSSHQQLNNRLNQLLEQINLKQTKETQQQNNTNSKSRKKLKAILNKIIIDHHKATPKQIKKSIKTLNFNPQQQKIINLLKELNNATKNQTKSNNKLIHQLINLKAINYETNFLHLLLPITIGKQADLVQIKIDQDNQESEKDDQRLKFSFAVNTANLGNIEVKVKIKQKSVHTLFLTDNSETKKLIKQKLNRLKEKLKEKNYNLSYSDCKLADKNFKNNKMQKLEITSIDLTI</sequence>
<dbReference type="RefSeq" id="WP_015326590.1">
    <property type="nucleotide sequence ID" value="NC_019978.1"/>
</dbReference>
<dbReference type="InterPro" id="IPR038610">
    <property type="entry name" value="FliK-like_C_sf"/>
</dbReference>
<keyword evidence="1" id="KW-0175">Coiled coil</keyword>
<evidence type="ECO:0000313" key="4">
    <source>
        <dbReference type="Proteomes" id="UP000010880"/>
    </source>
</evidence>
<keyword evidence="4" id="KW-1185">Reference proteome</keyword>
<dbReference type="HOGENOM" id="CLU_791713_0_0_9"/>
<proteinExistence type="predicted"/>
<protein>
    <submittedName>
        <fullName evidence="3">Flagellar hook-length control protein FliK</fullName>
    </submittedName>
</protein>
<keyword evidence="3" id="KW-0966">Cell projection</keyword>
<evidence type="ECO:0000259" key="2">
    <source>
        <dbReference type="Pfam" id="PF02120"/>
    </source>
</evidence>
<dbReference type="InterPro" id="IPR021136">
    <property type="entry name" value="Flagellar_hook_control-like_C"/>
</dbReference>
<dbReference type="STRING" id="748449.Halha_0899"/>
<keyword evidence="3" id="KW-0969">Cilium</keyword>
<evidence type="ECO:0000313" key="3">
    <source>
        <dbReference type="EMBL" id="AGB40865.1"/>
    </source>
</evidence>
<dbReference type="Pfam" id="PF02120">
    <property type="entry name" value="Flg_hook"/>
    <property type="match status" value="1"/>
</dbReference>